<evidence type="ECO:0000313" key="3">
    <source>
        <dbReference type="Proteomes" id="UP000190423"/>
    </source>
</evidence>
<dbReference type="EMBL" id="FUWG01000006">
    <property type="protein sequence ID" value="SJZ35715.1"/>
    <property type="molecule type" value="Genomic_DNA"/>
</dbReference>
<dbReference type="Proteomes" id="UP000190423">
    <property type="component" value="Unassembled WGS sequence"/>
</dbReference>
<sequence length="523" mass="60526">MTERFLPIGIQDFEDLRTRGCIYVDKTELIYKLATEGKPYFLSRPRRFGKSLLLSTMEAYFLGKKELFKGLAIEKLEKEWIEYPVLKISFGVNSYENNERLKSRLDSIVSENESRYNIEKKSENSAERFANIIREVSEKFNQKVVILIDEYDKPILDALYTEYEEQNRQELRSFYSPLKDSDKYIRFLFITGITKVSHVNIFSGLNQLDDISMYEDYSGLCGISQNELEHYFEPEINALAEKQKMTVDVAKETLAKMYDGYHFTYDVEGVYNPFSLLKCFKQRRFDSYWFDTATPTMLIKTLEKKPSDLLRYTKPIIIQESAFKNYDPESESILPVLYQSGYLTIKDYDNDSELYTLGIPNREVEKGLFEIIIPKFTTIATDDLGLSIEKFRQSFIHADIEKLMTLLKAALADIPTILKKNQCENYYETVTHVIFRQTGFSVVSEFQSIAGRSDTVVTTKDSVFIFELKMDKGRPFEEVAAEALAQIDANGYADRFAVSGRQMHKVGVVFSSDGKGMCGWKVK</sequence>
<evidence type="ECO:0000259" key="1">
    <source>
        <dbReference type="Pfam" id="PF09820"/>
    </source>
</evidence>
<reference evidence="2 3" key="1">
    <citation type="submission" date="2017-02" db="EMBL/GenBank/DDBJ databases">
        <authorList>
            <person name="Peterson S.W."/>
        </authorList>
    </citation>
    <scope>NUCLEOTIDE SEQUENCE [LARGE SCALE GENOMIC DNA]</scope>
    <source>
        <strain evidence="2 3">ATCC BAA-908</strain>
    </source>
</reference>
<dbReference type="Gene3D" id="3.40.50.300">
    <property type="entry name" value="P-loop containing nucleotide triphosphate hydrolases"/>
    <property type="match status" value="1"/>
</dbReference>
<dbReference type="InterPro" id="IPR027417">
    <property type="entry name" value="P-loop_NTPase"/>
</dbReference>
<dbReference type="InterPro" id="IPR018631">
    <property type="entry name" value="AAA-ATPase-like_dom"/>
</dbReference>
<name>A0A1T4K0A2_TREPO</name>
<dbReference type="GeneID" id="78316215"/>
<dbReference type="PANTHER" id="PTHR34825:SF1">
    <property type="entry name" value="AAA-ATPASE-LIKE DOMAIN-CONTAINING PROTEIN"/>
    <property type="match status" value="1"/>
</dbReference>
<evidence type="ECO:0000313" key="2">
    <source>
        <dbReference type="EMBL" id="SJZ35715.1"/>
    </source>
</evidence>
<dbReference type="PANTHER" id="PTHR34825">
    <property type="entry name" value="CONSERVED PROTEIN, WITH A WEAK D-GALACTARATE DEHYDRATASE/ALTRONATE HYDROLASE DOMAIN"/>
    <property type="match status" value="1"/>
</dbReference>
<dbReference type="AlphaFoldDB" id="A0A1T4K0A2"/>
<gene>
    <name evidence="2" type="ORF">SAMN02745149_00909</name>
</gene>
<keyword evidence="3" id="KW-1185">Reference proteome</keyword>
<dbReference type="Pfam" id="PF09820">
    <property type="entry name" value="AAA-ATPase_like"/>
    <property type="match status" value="1"/>
</dbReference>
<organism evidence="2 3">
    <name type="scientific">Treponema porcinum</name>
    <dbReference type="NCBI Taxonomy" id="261392"/>
    <lineage>
        <taxon>Bacteria</taxon>
        <taxon>Pseudomonadati</taxon>
        <taxon>Spirochaetota</taxon>
        <taxon>Spirochaetia</taxon>
        <taxon>Spirochaetales</taxon>
        <taxon>Treponemataceae</taxon>
        <taxon>Treponema</taxon>
    </lineage>
</organism>
<protein>
    <submittedName>
        <fullName evidence="2">PD-(D/E)XK nuclease superfamily protein</fullName>
    </submittedName>
</protein>
<dbReference type="STRING" id="261392.SAMN02745149_00909"/>
<dbReference type="OrthoDB" id="362582at2"/>
<accession>A0A1T4K0A2</accession>
<dbReference type="RefSeq" id="WP_078932821.1">
    <property type="nucleotide sequence ID" value="NZ_FUWG01000006.1"/>
</dbReference>
<proteinExistence type="predicted"/>
<dbReference type="InterPro" id="IPR012547">
    <property type="entry name" value="PDDEXK_9"/>
</dbReference>
<dbReference type="Pfam" id="PF08011">
    <property type="entry name" value="PDDEXK_9"/>
    <property type="match status" value="1"/>
</dbReference>
<dbReference type="SUPFAM" id="SSF52540">
    <property type="entry name" value="P-loop containing nucleoside triphosphate hydrolases"/>
    <property type="match status" value="1"/>
</dbReference>
<feature type="domain" description="AAA-ATPase-like" evidence="1">
    <location>
        <begin position="7"/>
        <end position="202"/>
    </location>
</feature>